<accession>A0A1I4YB81</accession>
<sequence length="79" mass="9095">MMQAMGEREKDQQMARKGRTAGVVIAATMLIWLAAQWLGGQMGWPVRFVFLFDLAAIAALIWALVVTYQIWRLRQDNQR</sequence>
<protein>
    <recommendedName>
        <fullName evidence="4">DUF5337 domain-containing protein</fullName>
    </recommendedName>
</protein>
<organism evidence="2 3">
    <name type="scientific">Roseovarius lutimaris</name>
    <dbReference type="NCBI Taxonomy" id="1005928"/>
    <lineage>
        <taxon>Bacteria</taxon>
        <taxon>Pseudomonadati</taxon>
        <taxon>Pseudomonadota</taxon>
        <taxon>Alphaproteobacteria</taxon>
        <taxon>Rhodobacterales</taxon>
        <taxon>Roseobacteraceae</taxon>
        <taxon>Roseovarius</taxon>
    </lineage>
</organism>
<dbReference type="Pfam" id="PF17272">
    <property type="entry name" value="DUF5337"/>
    <property type="match status" value="1"/>
</dbReference>
<dbReference type="Proteomes" id="UP000198599">
    <property type="component" value="Unassembled WGS sequence"/>
</dbReference>
<dbReference type="RefSeq" id="WP_073193960.1">
    <property type="nucleotide sequence ID" value="NZ_FOVP01000001.1"/>
</dbReference>
<feature type="transmembrane region" description="Helical" evidence="1">
    <location>
        <begin position="21"/>
        <end position="38"/>
    </location>
</feature>
<evidence type="ECO:0000256" key="1">
    <source>
        <dbReference type="SAM" id="Phobius"/>
    </source>
</evidence>
<dbReference type="STRING" id="1005928.SAMN04487859_10177"/>
<evidence type="ECO:0000313" key="3">
    <source>
        <dbReference type="Proteomes" id="UP000198599"/>
    </source>
</evidence>
<keyword evidence="1" id="KW-0812">Transmembrane</keyword>
<feature type="transmembrane region" description="Helical" evidence="1">
    <location>
        <begin position="50"/>
        <end position="71"/>
    </location>
</feature>
<name>A0A1I4YB81_9RHOB</name>
<gene>
    <name evidence="2" type="ORF">SAMN04487859_10177</name>
</gene>
<keyword evidence="1" id="KW-1133">Transmembrane helix</keyword>
<evidence type="ECO:0008006" key="4">
    <source>
        <dbReference type="Google" id="ProtNLM"/>
    </source>
</evidence>
<evidence type="ECO:0000313" key="2">
    <source>
        <dbReference type="EMBL" id="SFN35321.1"/>
    </source>
</evidence>
<keyword evidence="1" id="KW-0472">Membrane</keyword>
<reference evidence="3" key="1">
    <citation type="submission" date="2016-10" db="EMBL/GenBank/DDBJ databases">
        <authorList>
            <person name="Varghese N."/>
            <person name="Submissions S."/>
        </authorList>
    </citation>
    <scope>NUCLEOTIDE SEQUENCE [LARGE SCALE GENOMIC DNA]</scope>
    <source>
        <strain evidence="3">DSM 28463</strain>
    </source>
</reference>
<keyword evidence="3" id="KW-1185">Reference proteome</keyword>
<dbReference type="EMBL" id="FOVP01000001">
    <property type="protein sequence ID" value="SFN35321.1"/>
    <property type="molecule type" value="Genomic_DNA"/>
</dbReference>
<dbReference type="AlphaFoldDB" id="A0A1I4YB81"/>
<dbReference type="InterPro" id="IPR020308">
    <property type="entry name" value="Uncharacterised_Ynq1"/>
</dbReference>
<proteinExistence type="predicted"/>
<dbReference type="OrthoDB" id="7658896at2"/>